<evidence type="ECO:0000256" key="3">
    <source>
        <dbReference type="ARBA" id="ARBA00022833"/>
    </source>
</evidence>
<evidence type="ECO:0000256" key="2">
    <source>
        <dbReference type="ARBA" id="ARBA00022771"/>
    </source>
</evidence>
<accession>A0A8S3ZQB7</accession>
<reference evidence="7" key="1">
    <citation type="submission" date="2021-04" db="EMBL/GenBank/DDBJ databases">
        <authorList>
            <consortium name="Molecular Ecology Group"/>
        </authorList>
    </citation>
    <scope>NUCLEOTIDE SEQUENCE</scope>
</reference>
<dbReference type="InterPro" id="IPR050784">
    <property type="entry name" value="IAP"/>
</dbReference>
<dbReference type="InterPro" id="IPR001841">
    <property type="entry name" value="Znf_RING"/>
</dbReference>
<dbReference type="OrthoDB" id="6132584at2759"/>
<dbReference type="Gene3D" id="3.30.40.10">
    <property type="entry name" value="Zinc/RING finger domain, C3HC4 (zinc finger)"/>
    <property type="match status" value="1"/>
</dbReference>
<dbReference type="GO" id="GO:0005634">
    <property type="term" value="C:nucleus"/>
    <property type="evidence" value="ECO:0007669"/>
    <property type="project" value="TreeGrafter"/>
</dbReference>
<dbReference type="AlphaFoldDB" id="A0A8S3ZQB7"/>
<dbReference type="InterPro" id="IPR001370">
    <property type="entry name" value="BIR_rpt"/>
</dbReference>
<evidence type="ECO:0000313" key="7">
    <source>
        <dbReference type="EMBL" id="CAG5129522.1"/>
    </source>
</evidence>
<dbReference type="InterPro" id="IPR013083">
    <property type="entry name" value="Znf_RING/FYVE/PHD"/>
</dbReference>
<keyword evidence="8" id="KW-1185">Reference proteome</keyword>
<evidence type="ECO:0000256" key="5">
    <source>
        <dbReference type="SAM" id="MobiDB-lite"/>
    </source>
</evidence>
<dbReference type="PANTHER" id="PTHR10044">
    <property type="entry name" value="INHIBITOR OF APOPTOSIS"/>
    <property type="match status" value="1"/>
</dbReference>
<dbReference type="EMBL" id="CAJHNH020003546">
    <property type="protein sequence ID" value="CAG5129522.1"/>
    <property type="molecule type" value="Genomic_DNA"/>
</dbReference>
<dbReference type="GO" id="GO:0008270">
    <property type="term" value="F:zinc ion binding"/>
    <property type="evidence" value="ECO:0007669"/>
    <property type="project" value="UniProtKB-KW"/>
</dbReference>
<dbReference type="GO" id="GO:0031398">
    <property type="term" value="P:positive regulation of protein ubiquitination"/>
    <property type="evidence" value="ECO:0007669"/>
    <property type="project" value="TreeGrafter"/>
</dbReference>
<feature type="domain" description="RING-type" evidence="6">
    <location>
        <begin position="203"/>
        <end position="238"/>
    </location>
</feature>
<feature type="region of interest" description="Disordered" evidence="5">
    <location>
        <begin position="1"/>
        <end position="21"/>
    </location>
</feature>
<dbReference type="PROSITE" id="PS50089">
    <property type="entry name" value="ZF_RING_2"/>
    <property type="match status" value="1"/>
</dbReference>
<evidence type="ECO:0000313" key="8">
    <source>
        <dbReference type="Proteomes" id="UP000678393"/>
    </source>
</evidence>
<dbReference type="Proteomes" id="UP000678393">
    <property type="component" value="Unassembled WGS sequence"/>
</dbReference>
<evidence type="ECO:0000256" key="4">
    <source>
        <dbReference type="PROSITE-ProRule" id="PRU00175"/>
    </source>
</evidence>
<dbReference type="PANTHER" id="PTHR10044:SF139">
    <property type="entry name" value="DEATH-ASSOCIATED INHIBITOR OF APOPTOSIS 2"/>
    <property type="match status" value="1"/>
</dbReference>
<dbReference type="GO" id="GO:0043027">
    <property type="term" value="F:cysteine-type endopeptidase inhibitor activity involved in apoptotic process"/>
    <property type="evidence" value="ECO:0007669"/>
    <property type="project" value="TreeGrafter"/>
</dbReference>
<proteinExistence type="inferred from homology"/>
<protein>
    <recommendedName>
        <fullName evidence="6">RING-type domain-containing protein</fullName>
    </recommendedName>
</protein>
<comment type="similarity">
    <text evidence="1">Belongs to the IAP family.</text>
</comment>
<keyword evidence="3" id="KW-0862">Zinc</keyword>
<dbReference type="GO" id="GO:0061630">
    <property type="term" value="F:ubiquitin protein ligase activity"/>
    <property type="evidence" value="ECO:0007669"/>
    <property type="project" value="TreeGrafter"/>
</dbReference>
<comment type="caution">
    <text evidence="7">The sequence shown here is derived from an EMBL/GenBank/DDBJ whole genome shotgun (WGS) entry which is preliminary data.</text>
</comment>
<organism evidence="7 8">
    <name type="scientific">Candidula unifasciata</name>
    <dbReference type="NCBI Taxonomy" id="100452"/>
    <lineage>
        <taxon>Eukaryota</taxon>
        <taxon>Metazoa</taxon>
        <taxon>Spiralia</taxon>
        <taxon>Lophotrochozoa</taxon>
        <taxon>Mollusca</taxon>
        <taxon>Gastropoda</taxon>
        <taxon>Heterobranchia</taxon>
        <taxon>Euthyneura</taxon>
        <taxon>Panpulmonata</taxon>
        <taxon>Eupulmonata</taxon>
        <taxon>Stylommatophora</taxon>
        <taxon>Helicina</taxon>
        <taxon>Helicoidea</taxon>
        <taxon>Geomitridae</taxon>
        <taxon>Candidula</taxon>
    </lineage>
</organism>
<dbReference type="SMART" id="SM00238">
    <property type="entry name" value="BIR"/>
    <property type="match status" value="1"/>
</dbReference>
<dbReference type="SUPFAM" id="SSF57924">
    <property type="entry name" value="Inhibitor of apoptosis (IAP) repeat"/>
    <property type="match status" value="1"/>
</dbReference>
<evidence type="ECO:0000259" key="6">
    <source>
        <dbReference type="PROSITE" id="PS50089"/>
    </source>
</evidence>
<dbReference type="Pfam" id="PF13920">
    <property type="entry name" value="zf-C3HC4_3"/>
    <property type="match status" value="1"/>
</dbReference>
<dbReference type="GO" id="GO:0005737">
    <property type="term" value="C:cytoplasm"/>
    <property type="evidence" value="ECO:0007669"/>
    <property type="project" value="TreeGrafter"/>
</dbReference>
<dbReference type="GO" id="GO:0043066">
    <property type="term" value="P:negative regulation of apoptotic process"/>
    <property type="evidence" value="ECO:0007669"/>
    <property type="project" value="TreeGrafter"/>
</dbReference>
<sequence>MPFYNPAARGGQSQAEDRNENGAVGGAGVALDLSKASYPLFSSAEARRQSFTSWSRTHSHRPEDLVAAGFFYAGYADCVRCFYCGLGLKYWRPNDIPAYQHARYRPHCVYNRLYKGQDYIDRVQQDLQVRPLISYIVSTECIHKTEEREKKGTTEQPIDAAPPAPGEAMTAVVQRPNRGNIEFNELFMSVEREHTLLAERTTCRLCRRRPVSCIYLPCGHVIACQECADNATHCILCSKQIIGTANIYLA</sequence>
<dbReference type="CDD" id="cd00022">
    <property type="entry name" value="BIR"/>
    <property type="match status" value="1"/>
</dbReference>
<gene>
    <name evidence="7" type="ORF">CUNI_LOCUS15080</name>
</gene>
<dbReference type="PROSITE" id="PS50143">
    <property type="entry name" value="BIR_REPEAT_2"/>
    <property type="match status" value="1"/>
</dbReference>
<keyword evidence="2 4" id="KW-0479">Metal-binding</keyword>
<name>A0A8S3ZQB7_9EUPU</name>
<evidence type="ECO:0000256" key="1">
    <source>
        <dbReference type="ARBA" id="ARBA00006672"/>
    </source>
</evidence>
<dbReference type="Pfam" id="PF00653">
    <property type="entry name" value="BIR"/>
    <property type="match status" value="1"/>
</dbReference>
<dbReference type="Gene3D" id="1.10.1170.10">
    <property type="entry name" value="Inhibitor Of Apoptosis Protein (2mihbC-IAP-1), Chain A"/>
    <property type="match status" value="1"/>
</dbReference>
<dbReference type="GO" id="GO:0051726">
    <property type="term" value="P:regulation of cell cycle"/>
    <property type="evidence" value="ECO:0007669"/>
    <property type="project" value="TreeGrafter"/>
</dbReference>
<keyword evidence="2 4" id="KW-0863">Zinc-finger</keyword>